<dbReference type="AlphaFoldDB" id="U6RE39"/>
<comment type="caution">
    <text evidence="2">The sequence shown here is derived from an EMBL/GenBank/DDBJ whole genome shotgun (WGS) entry which is preliminary data.</text>
</comment>
<dbReference type="RefSeq" id="WP_005940953.1">
    <property type="nucleotide sequence ID" value="NZ_KB890358.1"/>
</dbReference>
<dbReference type="PATRIC" id="fig|1121098.3.peg.2274"/>
<proteinExistence type="predicted"/>
<dbReference type="HOGENOM" id="CLU_2204756_0_0_10"/>
<evidence type="ECO:0000313" key="3">
    <source>
        <dbReference type="Proteomes" id="UP000017831"/>
    </source>
</evidence>
<sequence length="107" mass="12174">MEIIFIGFAVILGLYLLLNLAGILLGIFTEYVLPILVYCGIGSFFFWLVFWIFGIKEFFGISTIIIGAILGFIVWILVTFFNNNGGFGNYEHEDMDHDMPTHVIIDK</sequence>
<gene>
    <name evidence="2" type="ORF">HMPREF1534_02235</name>
</gene>
<protein>
    <submittedName>
        <fullName evidence="2">Uncharacterized protein</fullName>
    </submittedName>
</protein>
<reference evidence="2 3" key="1">
    <citation type="submission" date="2013-04" db="EMBL/GenBank/DDBJ databases">
        <title>The Genome Sequence of Bacteroides massiliensis DSM 17679.</title>
        <authorList>
            <consortium name="The Broad Institute Genomics Platform"/>
            <person name="Earl A."/>
            <person name="Ward D."/>
            <person name="Feldgarden M."/>
            <person name="Gevers D."/>
            <person name="Martens E."/>
            <person name="Fenner L."/>
            <person name="Roux V."/>
            <person name="Mallet M.N."/>
            <person name="Raoult D."/>
            <person name="Walker B."/>
            <person name="Young S."/>
            <person name="Zeng Q."/>
            <person name="Gargeya S."/>
            <person name="Fitzgerald M."/>
            <person name="Haas B."/>
            <person name="Abouelleil A."/>
            <person name="Allen A.W."/>
            <person name="Alvarado L."/>
            <person name="Arachchi H.M."/>
            <person name="Berlin A.M."/>
            <person name="Chapman S.B."/>
            <person name="Gainer-Dewar J."/>
            <person name="Goldberg J."/>
            <person name="Griggs A."/>
            <person name="Gujja S."/>
            <person name="Hansen M."/>
            <person name="Howarth C."/>
            <person name="Imamovic A."/>
            <person name="Ireland A."/>
            <person name="Larimer J."/>
            <person name="McCowan C."/>
            <person name="Murphy C."/>
            <person name="Pearson M."/>
            <person name="Poon T.W."/>
            <person name="Priest M."/>
            <person name="Roberts A."/>
            <person name="Saif S."/>
            <person name="Shea T."/>
            <person name="Sisk P."/>
            <person name="Sykes S."/>
            <person name="Wortman J."/>
            <person name="Nusbaum C."/>
            <person name="Birren B."/>
        </authorList>
    </citation>
    <scope>NUCLEOTIDE SEQUENCE [LARGE SCALE GENOMIC DNA]</scope>
    <source>
        <strain evidence="3">B84634 / Timone 84634 / DSM 17679 / JCM 13223</strain>
    </source>
</reference>
<dbReference type="GeneID" id="60061824"/>
<keyword evidence="3" id="KW-1185">Reference proteome</keyword>
<feature type="transmembrane region" description="Helical" evidence="1">
    <location>
        <begin position="59"/>
        <end position="81"/>
    </location>
</feature>
<evidence type="ECO:0000313" key="2">
    <source>
        <dbReference type="EMBL" id="EOA54357.1"/>
    </source>
</evidence>
<accession>U6RE39</accession>
<keyword evidence="1" id="KW-0812">Transmembrane</keyword>
<dbReference type="EMBL" id="AQHY01000026">
    <property type="protein sequence ID" value="EOA54357.1"/>
    <property type="molecule type" value="Genomic_DNA"/>
</dbReference>
<dbReference type="OrthoDB" id="1098581at2"/>
<evidence type="ECO:0000256" key="1">
    <source>
        <dbReference type="SAM" id="Phobius"/>
    </source>
</evidence>
<organism evidence="2 3">
    <name type="scientific">Phocaeicola massiliensis B84634 = Timone 84634 = DSM 17679 = JCM 13223</name>
    <dbReference type="NCBI Taxonomy" id="1121098"/>
    <lineage>
        <taxon>Bacteria</taxon>
        <taxon>Pseudomonadati</taxon>
        <taxon>Bacteroidota</taxon>
        <taxon>Bacteroidia</taxon>
        <taxon>Bacteroidales</taxon>
        <taxon>Bacteroidaceae</taxon>
        <taxon>Phocaeicola</taxon>
    </lineage>
</organism>
<dbReference type="eggNOG" id="ENOG502ZZVS">
    <property type="taxonomic scope" value="Bacteria"/>
</dbReference>
<name>U6RE39_9BACT</name>
<keyword evidence="1" id="KW-0472">Membrane</keyword>
<dbReference type="STRING" id="1121098.HMPREF1534_02235"/>
<keyword evidence="1" id="KW-1133">Transmembrane helix</keyword>
<feature type="transmembrane region" description="Helical" evidence="1">
    <location>
        <begin position="6"/>
        <end position="28"/>
    </location>
</feature>
<dbReference type="Proteomes" id="UP000017831">
    <property type="component" value="Unassembled WGS sequence"/>
</dbReference>
<feature type="transmembrane region" description="Helical" evidence="1">
    <location>
        <begin position="35"/>
        <end position="53"/>
    </location>
</feature>